<dbReference type="EMBL" id="CP081869">
    <property type="protein sequence ID" value="QZN98553.1"/>
    <property type="molecule type" value="Genomic_DNA"/>
</dbReference>
<dbReference type="AlphaFoldDB" id="A0A9E6R821"/>
<dbReference type="RefSeq" id="WP_261401485.1">
    <property type="nucleotide sequence ID" value="NZ_CP081869.1"/>
</dbReference>
<accession>A0A9E6R821</accession>
<evidence type="ECO:0000256" key="1">
    <source>
        <dbReference type="SAM" id="SignalP"/>
    </source>
</evidence>
<keyword evidence="1" id="KW-0732">Signal</keyword>
<name>A0A9E6R821_9HYPH</name>
<feature type="chain" id="PRO_5039658314" evidence="1">
    <location>
        <begin position="19"/>
        <end position="159"/>
    </location>
</feature>
<organism evidence="2 3">
    <name type="scientific">Chenggangzhangella methanolivorans</name>
    <dbReference type="NCBI Taxonomy" id="1437009"/>
    <lineage>
        <taxon>Bacteria</taxon>
        <taxon>Pseudomonadati</taxon>
        <taxon>Pseudomonadota</taxon>
        <taxon>Alphaproteobacteria</taxon>
        <taxon>Hyphomicrobiales</taxon>
        <taxon>Methylopilaceae</taxon>
        <taxon>Chenggangzhangella</taxon>
    </lineage>
</organism>
<dbReference type="Proteomes" id="UP000825701">
    <property type="component" value="Chromosome"/>
</dbReference>
<reference evidence="2" key="1">
    <citation type="submission" date="2021-08" db="EMBL/GenBank/DDBJ databases">
        <authorList>
            <person name="Zhang H."/>
            <person name="Xu M."/>
            <person name="Yu Z."/>
            <person name="Yang L."/>
            <person name="Cai Y."/>
        </authorList>
    </citation>
    <scope>NUCLEOTIDE SEQUENCE</scope>
    <source>
        <strain evidence="2">CHL1</strain>
    </source>
</reference>
<dbReference type="KEGG" id="cmet:K6K41_16075"/>
<keyword evidence="3" id="KW-1185">Reference proteome</keyword>
<sequence length="159" mass="17268">MRLVLAALALVVAVPAFGQSAPGFTFSGTEVRGPRPGQVVSLRGRVSLEDLTNRLAPLKVQLGNECDGFCVRVTSGNREMLQIFLDERKGAISSIRSYDPEARDVLGNKVGGAFVKAVGDDPVSCDRGESTLCQSKKTRFAGDADVQRALRYRPSRWRL</sequence>
<evidence type="ECO:0000313" key="2">
    <source>
        <dbReference type="EMBL" id="QZN98553.1"/>
    </source>
</evidence>
<proteinExistence type="predicted"/>
<feature type="signal peptide" evidence="1">
    <location>
        <begin position="1"/>
        <end position="18"/>
    </location>
</feature>
<evidence type="ECO:0000313" key="3">
    <source>
        <dbReference type="Proteomes" id="UP000825701"/>
    </source>
</evidence>
<protein>
    <submittedName>
        <fullName evidence="2">Uncharacterized protein</fullName>
    </submittedName>
</protein>
<gene>
    <name evidence="2" type="ORF">K6K41_16075</name>
</gene>